<dbReference type="InterPro" id="IPR027417">
    <property type="entry name" value="P-loop_NTPase"/>
</dbReference>
<evidence type="ECO:0000256" key="2">
    <source>
        <dbReference type="ARBA" id="ARBA00022840"/>
    </source>
</evidence>
<feature type="region of interest" description="Disordered" evidence="3">
    <location>
        <begin position="114"/>
        <end position="134"/>
    </location>
</feature>
<comment type="caution">
    <text evidence="5">The sequence shown here is derived from an EMBL/GenBank/DDBJ whole genome shotgun (WGS) entry which is preliminary data.</text>
</comment>
<feature type="domain" description="CobQ/CobB/MinD/ParA nucleotide binding" evidence="4">
    <location>
        <begin position="143"/>
        <end position="372"/>
    </location>
</feature>
<evidence type="ECO:0000256" key="1">
    <source>
        <dbReference type="ARBA" id="ARBA00022741"/>
    </source>
</evidence>
<reference evidence="5 6" key="1">
    <citation type="submission" date="2024-09" db="EMBL/GenBank/DDBJ databases">
        <authorList>
            <person name="Salinas-Garcia M.A."/>
            <person name="Prieme A."/>
        </authorList>
    </citation>
    <scope>NUCLEOTIDE SEQUENCE [LARGE SCALE GENOMIC DNA]</scope>
    <source>
        <strain evidence="5 6">DSM 21081</strain>
    </source>
</reference>
<dbReference type="Pfam" id="PF01656">
    <property type="entry name" value="CbiA"/>
    <property type="match status" value="1"/>
</dbReference>
<sequence length="425" mass="44119">MSVSVVVWDDRHGLTDRLERLRGTVTVVRRCDELTEVVALAETGLAHAALLAGDTAVIDAASLDALHRLGVPALVLTDDLDERRRLSSLGAGLESTSAGAQSIADLLELLCGAPPAPGGPRDRPGGDLAAGPAESTAPGRIVAVWGSGGSPGRTTLAVNLAVEAALAGQRVLVLDCDTYAASVAVHLGLLDESAGVAQLCRLADQGVLDRPGFERACPEVAVAGARMRVATGLPRASRWPELRSASLARVLAYARRRADLVVVDIAPYVERDEDLSFDTAAPQRNAATLAVLEDADEVLAVGQGDSVGVPRLVKALEELREILPDAAARVVFNKVRASSVGHAPERQLRETWERFGPSGAVAGFLPWDGEAADRALLAGSALAESAPASALRTAVAGLAGTGVPRRRRLLGRRPPANVTFPPAGG</sequence>
<evidence type="ECO:0000256" key="3">
    <source>
        <dbReference type="SAM" id="MobiDB-lite"/>
    </source>
</evidence>
<keyword evidence="2" id="KW-0067">ATP-binding</keyword>
<evidence type="ECO:0000313" key="6">
    <source>
        <dbReference type="Proteomes" id="UP001575652"/>
    </source>
</evidence>
<dbReference type="RefSeq" id="WP_373970546.1">
    <property type="nucleotide sequence ID" value="NZ_JBHDLJ010000001.1"/>
</dbReference>
<dbReference type="Gene3D" id="3.40.50.300">
    <property type="entry name" value="P-loop containing nucleotide triphosphate hydrolases"/>
    <property type="match status" value="1"/>
</dbReference>
<accession>A0ABV4UJF4</accession>
<dbReference type="InterPro" id="IPR002586">
    <property type="entry name" value="CobQ/CobB/MinD/ParA_Nub-bd_dom"/>
</dbReference>
<protein>
    <submittedName>
        <fullName evidence="5">CpaE family protein</fullName>
    </submittedName>
</protein>
<evidence type="ECO:0000259" key="4">
    <source>
        <dbReference type="Pfam" id="PF01656"/>
    </source>
</evidence>
<dbReference type="SUPFAM" id="SSF52540">
    <property type="entry name" value="P-loop containing nucleoside triphosphate hydrolases"/>
    <property type="match status" value="1"/>
</dbReference>
<organism evidence="5 6">
    <name type="scientific">Arthrobacter halodurans</name>
    <dbReference type="NCBI Taxonomy" id="516699"/>
    <lineage>
        <taxon>Bacteria</taxon>
        <taxon>Bacillati</taxon>
        <taxon>Actinomycetota</taxon>
        <taxon>Actinomycetes</taxon>
        <taxon>Micrococcales</taxon>
        <taxon>Micrococcaceae</taxon>
        <taxon>Arthrobacter</taxon>
    </lineage>
</organism>
<gene>
    <name evidence="5" type="ORF">ACETWP_02215</name>
</gene>
<dbReference type="Proteomes" id="UP001575652">
    <property type="component" value="Unassembled WGS sequence"/>
</dbReference>
<name>A0ABV4UJF4_9MICC</name>
<dbReference type="InterPro" id="IPR050625">
    <property type="entry name" value="ParA/MinD_ATPase"/>
</dbReference>
<proteinExistence type="predicted"/>
<keyword evidence="1" id="KW-0547">Nucleotide-binding</keyword>
<dbReference type="EMBL" id="JBHDLJ010000001">
    <property type="protein sequence ID" value="MFB0833391.1"/>
    <property type="molecule type" value="Genomic_DNA"/>
</dbReference>
<keyword evidence="6" id="KW-1185">Reference proteome</keyword>
<dbReference type="PANTHER" id="PTHR43384:SF6">
    <property type="entry name" value="SEPTUM SITE-DETERMINING PROTEIN MIND HOMOLOG, CHLOROPLASTIC"/>
    <property type="match status" value="1"/>
</dbReference>
<dbReference type="PANTHER" id="PTHR43384">
    <property type="entry name" value="SEPTUM SITE-DETERMINING PROTEIN MIND HOMOLOG, CHLOROPLASTIC-RELATED"/>
    <property type="match status" value="1"/>
</dbReference>
<evidence type="ECO:0000313" key="5">
    <source>
        <dbReference type="EMBL" id="MFB0833391.1"/>
    </source>
</evidence>